<keyword evidence="6 9" id="KW-0067">ATP-binding</keyword>
<evidence type="ECO:0000256" key="8">
    <source>
        <dbReference type="ARBA" id="ARBA00023180"/>
    </source>
</evidence>
<dbReference type="GO" id="GO:0005509">
    <property type="term" value="F:calcium ion binding"/>
    <property type="evidence" value="ECO:0007669"/>
    <property type="project" value="InterPro"/>
</dbReference>
<dbReference type="InterPro" id="IPR025287">
    <property type="entry name" value="WAK_GUB"/>
</dbReference>
<reference evidence="11" key="1">
    <citation type="submission" date="2015-04" db="UniProtKB">
        <authorList>
            <consortium name="EnsemblPlants"/>
        </authorList>
    </citation>
    <scope>IDENTIFICATION</scope>
    <source>
        <strain evidence="11">SL10</strain>
    </source>
</reference>
<evidence type="ECO:0000256" key="2">
    <source>
        <dbReference type="ARBA" id="ARBA00022679"/>
    </source>
</evidence>
<dbReference type="GO" id="GO:0005524">
    <property type="term" value="F:ATP binding"/>
    <property type="evidence" value="ECO:0007669"/>
    <property type="project" value="UniProtKB-UniRule"/>
</dbReference>
<keyword evidence="4 9" id="KW-0547">Nucleotide-binding</keyword>
<dbReference type="InterPro" id="IPR045274">
    <property type="entry name" value="WAK-like"/>
</dbReference>
<comment type="subcellular location">
    <subcellularLocation>
        <location evidence="1">Membrane</location>
        <topology evidence="1">Single-pass type I membrane protein</topology>
    </subcellularLocation>
</comment>
<keyword evidence="7" id="KW-1015">Disulfide bond</keyword>
<evidence type="ECO:0000256" key="4">
    <source>
        <dbReference type="ARBA" id="ARBA00022741"/>
    </source>
</evidence>
<keyword evidence="8" id="KW-0325">Glycoprotein</keyword>
<reference evidence="11" key="2">
    <citation type="submission" date="2018-04" db="EMBL/GenBank/DDBJ databases">
        <title>OnivRS2 (Oryza nivara Reference Sequence Version 2).</title>
        <authorList>
            <person name="Zhang J."/>
            <person name="Kudrna D."/>
            <person name="Lee S."/>
            <person name="Talag J."/>
            <person name="Rajasekar S."/>
            <person name="Welchert J."/>
            <person name="Hsing Y.-I."/>
            <person name="Wing R.A."/>
        </authorList>
    </citation>
    <scope>NUCLEOTIDE SEQUENCE [LARGE SCALE GENOMIC DNA]</scope>
</reference>
<evidence type="ECO:0000256" key="1">
    <source>
        <dbReference type="ARBA" id="ARBA00004479"/>
    </source>
</evidence>
<dbReference type="PROSITE" id="PS00107">
    <property type="entry name" value="PROTEIN_KINASE_ATP"/>
    <property type="match status" value="1"/>
</dbReference>
<dbReference type="GO" id="GO:0004674">
    <property type="term" value="F:protein serine/threonine kinase activity"/>
    <property type="evidence" value="ECO:0007669"/>
    <property type="project" value="TreeGrafter"/>
</dbReference>
<dbReference type="PANTHER" id="PTHR27005:SF412">
    <property type="entry name" value="OS04G0307900 PROTEIN"/>
    <property type="match status" value="1"/>
</dbReference>
<dbReference type="InterPro" id="IPR008271">
    <property type="entry name" value="Ser/Thr_kinase_AS"/>
</dbReference>
<organism evidence="11">
    <name type="scientific">Oryza nivara</name>
    <name type="common">Indian wild rice</name>
    <name type="synonym">Oryza sativa f. spontanea</name>
    <dbReference type="NCBI Taxonomy" id="4536"/>
    <lineage>
        <taxon>Eukaryota</taxon>
        <taxon>Viridiplantae</taxon>
        <taxon>Streptophyta</taxon>
        <taxon>Embryophyta</taxon>
        <taxon>Tracheophyta</taxon>
        <taxon>Spermatophyta</taxon>
        <taxon>Magnoliopsida</taxon>
        <taxon>Liliopsida</taxon>
        <taxon>Poales</taxon>
        <taxon>Poaceae</taxon>
        <taxon>BOP clade</taxon>
        <taxon>Oryzoideae</taxon>
        <taxon>Oryzeae</taxon>
        <taxon>Oryzinae</taxon>
        <taxon>Oryza</taxon>
    </lineage>
</organism>
<evidence type="ECO:0000256" key="9">
    <source>
        <dbReference type="PROSITE-ProRule" id="PRU10141"/>
    </source>
</evidence>
<dbReference type="PROSITE" id="PS00108">
    <property type="entry name" value="PROTEIN_KINASE_ST"/>
    <property type="match status" value="1"/>
</dbReference>
<feature type="domain" description="Protein kinase" evidence="10">
    <location>
        <begin position="500"/>
        <end position="791"/>
    </location>
</feature>
<dbReference type="Gene3D" id="1.10.510.10">
    <property type="entry name" value="Transferase(Phosphotransferase) domain 1"/>
    <property type="match status" value="1"/>
</dbReference>
<dbReference type="GO" id="GO:0007166">
    <property type="term" value="P:cell surface receptor signaling pathway"/>
    <property type="evidence" value="ECO:0007669"/>
    <property type="project" value="InterPro"/>
</dbReference>
<dbReference type="Pfam" id="PF13947">
    <property type="entry name" value="GUB_WAK_bind"/>
    <property type="match status" value="1"/>
</dbReference>
<evidence type="ECO:0000256" key="3">
    <source>
        <dbReference type="ARBA" id="ARBA00022729"/>
    </source>
</evidence>
<dbReference type="InterPro" id="IPR000719">
    <property type="entry name" value="Prot_kinase_dom"/>
</dbReference>
<dbReference type="InterPro" id="IPR011009">
    <property type="entry name" value="Kinase-like_dom_sf"/>
</dbReference>
<dbReference type="SMART" id="SM00181">
    <property type="entry name" value="EGF"/>
    <property type="match status" value="3"/>
</dbReference>
<feature type="binding site" evidence="9">
    <location>
        <position position="618"/>
    </location>
    <ligand>
        <name>ATP</name>
        <dbReference type="ChEBI" id="CHEBI:30616"/>
    </ligand>
</feature>
<protein>
    <recommendedName>
        <fullName evidence="10">Protein kinase domain-containing protein</fullName>
    </recommendedName>
</protein>
<evidence type="ECO:0000256" key="6">
    <source>
        <dbReference type="ARBA" id="ARBA00022840"/>
    </source>
</evidence>
<dbReference type="CDD" id="cd00054">
    <property type="entry name" value="EGF_CA"/>
    <property type="match status" value="1"/>
</dbReference>
<keyword evidence="5" id="KW-0418">Kinase</keyword>
<dbReference type="PROSITE" id="PS50011">
    <property type="entry name" value="PROTEIN_KINASE_DOM"/>
    <property type="match status" value="1"/>
</dbReference>
<keyword evidence="12" id="KW-1185">Reference proteome</keyword>
<dbReference type="Gene3D" id="2.10.25.10">
    <property type="entry name" value="Laminin"/>
    <property type="match status" value="1"/>
</dbReference>
<sequence>MVESFHGLVVVDLRTAAPLLATAVALYILIEQLSYHRKKGSMPGPPLVVVPFLGSVTHLFRDPVGFWDLQATRASKSGAGLTADFLFGRLMVFIRDSELSRRVFANVRADAFHLPNNRFVLPCDHYARIRTHHFFSYCNFLSTVFFSPETFDVAFSHNISMEPNVSIYNMSWNAPGKSFTLDYAVMNITGCNFDTYRVLHDHDGDVPAKLCSITCPNEGIAEDIARQTCNGTGCCSIKFYNAANSFKLMFVRHGKGDYKPGATHSDQSPLWNTINITTLEADISWSIRDQPTCASALVNRTNYACISTNSKCMDDDLAAGYICSCDGGYQGNSYIIDGCLRDTGYNRFQRKKNCTRKCGNIDIPYPFGLEEDCSARKLFQLNCTDMSSSSLQLNDNYHLKYIKFNEGLLGIEDTSYIEDMYRMHLLEEPQLYICSGESASIQWAVANLTCQEAQQNKSGYACVIVNSTCLPVDSTYGYIGYRCECRPGFQGNPYVQDGCQDIDECLTPGKCKGVCENTIGSHRCKACPNRTQYDTTTMQWKNDIQKQLRRKHFRKNQGLLLEQLISTDENASEKTKIFSLDELEKATNNFDPTQILGYGGHGMVYKGILSDQRVVAIKRSKHIKEGALYYLHSAASVSVFHRDVKSSNILLDANYTAKVSDFGASRLVPIDQTHIVTNVQGTFGYLDPEYYHTGQLNEKSDVYSFGVVLVELLLRREPIFTTVLGSKQSLSNYFLWELKARPIKEIVAAQVSAEATEEEIKCVGSLAEMCLRLQGEDRPTMKQVEMTLQFLRTKRSMAYHVVPENDEEMQSLLHKRSEDSCQSLANNLGVSTNPESGNSTNVIAWSKSSFHPLDCHAKSL</sequence>
<dbReference type="SMART" id="SM00220">
    <property type="entry name" value="S_TKc"/>
    <property type="match status" value="1"/>
</dbReference>
<dbReference type="Pfam" id="PF00069">
    <property type="entry name" value="Pkinase"/>
    <property type="match status" value="1"/>
</dbReference>
<accession>A0A0E0FID3</accession>
<dbReference type="InterPro" id="IPR001881">
    <property type="entry name" value="EGF-like_Ca-bd_dom"/>
</dbReference>
<evidence type="ECO:0000313" key="11">
    <source>
        <dbReference type="EnsemblPlants" id="ONIVA01G09130.1"/>
    </source>
</evidence>
<evidence type="ECO:0000256" key="5">
    <source>
        <dbReference type="ARBA" id="ARBA00022777"/>
    </source>
</evidence>
<dbReference type="FunFam" id="1.10.510.10:FF:001470">
    <property type="entry name" value="Os04g0517700 protein"/>
    <property type="match status" value="1"/>
</dbReference>
<proteinExistence type="predicted"/>
<name>A0A0E0FID3_ORYNI</name>
<dbReference type="GO" id="GO:0030247">
    <property type="term" value="F:polysaccharide binding"/>
    <property type="evidence" value="ECO:0007669"/>
    <property type="project" value="InterPro"/>
</dbReference>
<keyword evidence="3" id="KW-0732">Signal</keyword>
<dbReference type="InterPro" id="IPR000742">
    <property type="entry name" value="EGF"/>
</dbReference>
<evidence type="ECO:0000313" key="12">
    <source>
        <dbReference type="Proteomes" id="UP000006591"/>
    </source>
</evidence>
<dbReference type="Proteomes" id="UP000006591">
    <property type="component" value="Chromosome 1"/>
</dbReference>
<dbReference type="PANTHER" id="PTHR27005">
    <property type="entry name" value="WALL-ASSOCIATED RECEPTOR KINASE-LIKE 21"/>
    <property type="match status" value="1"/>
</dbReference>
<keyword evidence="2" id="KW-0808">Transferase</keyword>
<dbReference type="AlphaFoldDB" id="A0A0E0FID3"/>
<evidence type="ECO:0000256" key="7">
    <source>
        <dbReference type="ARBA" id="ARBA00023157"/>
    </source>
</evidence>
<dbReference type="Gramene" id="ONIVA01G09130.1">
    <property type="protein sequence ID" value="ONIVA01G09130.1"/>
    <property type="gene ID" value="ONIVA01G09130"/>
</dbReference>
<dbReference type="SMART" id="SM00179">
    <property type="entry name" value="EGF_CA"/>
    <property type="match status" value="1"/>
</dbReference>
<dbReference type="SUPFAM" id="SSF56112">
    <property type="entry name" value="Protein kinase-like (PK-like)"/>
    <property type="match status" value="1"/>
</dbReference>
<dbReference type="GO" id="GO:0005886">
    <property type="term" value="C:plasma membrane"/>
    <property type="evidence" value="ECO:0007669"/>
    <property type="project" value="TreeGrafter"/>
</dbReference>
<dbReference type="Gene3D" id="3.30.200.20">
    <property type="entry name" value="Phosphorylase Kinase, domain 1"/>
    <property type="match status" value="1"/>
</dbReference>
<evidence type="ECO:0000259" key="10">
    <source>
        <dbReference type="PROSITE" id="PS50011"/>
    </source>
</evidence>
<dbReference type="InterPro" id="IPR017441">
    <property type="entry name" value="Protein_kinase_ATP_BS"/>
</dbReference>
<dbReference type="EnsemblPlants" id="ONIVA01G09130.1">
    <property type="protein sequence ID" value="ONIVA01G09130.1"/>
    <property type="gene ID" value="ONIVA01G09130"/>
</dbReference>